<accession>A0ABX6C6W8</accession>
<feature type="chain" id="PRO_5046837453" evidence="1">
    <location>
        <begin position="31"/>
        <end position="179"/>
    </location>
</feature>
<proteinExistence type="predicted"/>
<reference evidence="2 3" key="1">
    <citation type="submission" date="2019-10" db="EMBL/GenBank/DDBJ databases">
        <title>Genome sequencing of Lactobacillus graminis.</title>
        <authorList>
            <person name="Kim K."/>
        </authorList>
    </citation>
    <scope>NUCLEOTIDE SEQUENCE [LARGE SCALE GENOMIC DNA]</scope>
    <source>
        <strain evidence="2 3">LG542</strain>
    </source>
</reference>
<name>A0ABX6C6W8_9LACO</name>
<dbReference type="RefSeq" id="WP_057908588.1">
    <property type="nucleotide sequence ID" value="NZ_CP045007.1"/>
</dbReference>
<evidence type="ECO:0000313" key="3">
    <source>
        <dbReference type="Proteomes" id="UP000326334"/>
    </source>
</evidence>
<dbReference type="EMBL" id="CP045007">
    <property type="protein sequence ID" value="QFP79131.1"/>
    <property type="molecule type" value="Genomic_DNA"/>
</dbReference>
<evidence type="ECO:0000313" key="2">
    <source>
        <dbReference type="EMBL" id="QFP79131.1"/>
    </source>
</evidence>
<keyword evidence="3" id="KW-1185">Reference proteome</keyword>
<evidence type="ECO:0000256" key="1">
    <source>
        <dbReference type="SAM" id="SignalP"/>
    </source>
</evidence>
<gene>
    <name evidence="2" type="ORF">LG542_02310</name>
</gene>
<dbReference type="Proteomes" id="UP000326334">
    <property type="component" value="Chromosome"/>
</dbReference>
<organism evidence="2 3">
    <name type="scientific">Latilactobacillus graminis</name>
    <dbReference type="NCBI Taxonomy" id="60519"/>
    <lineage>
        <taxon>Bacteria</taxon>
        <taxon>Bacillati</taxon>
        <taxon>Bacillota</taxon>
        <taxon>Bacilli</taxon>
        <taxon>Lactobacillales</taxon>
        <taxon>Lactobacillaceae</taxon>
        <taxon>Latilactobacillus</taxon>
    </lineage>
</organism>
<keyword evidence="1" id="KW-0732">Signal</keyword>
<protein>
    <submittedName>
        <fullName evidence="2">Uncharacterized protein</fullName>
    </submittedName>
</protein>
<sequence>MIKIGVNHLITVSILCLMGSIGLPSSAAFAATTSVGVTISGVTAEMTAKAQEAAANQAALAKAWLETEIDDSQPVEVSETIGAQTVHYWEAADGSRNTTAPAEIAEPFETMPTTTSVQTAHQLEATIVKDPPIEHFQSMPSKNQIDQTARAFKQLTTDWASQLSISSLEDWLINLKITG</sequence>
<feature type="signal peptide" evidence="1">
    <location>
        <begin position="1"/>
        <end position="30"/>
    </location>
</feature>